<proteinExistence type="predicted"/>
<dbReference type="EMBL" id="NJHN03000067">
    <property type="protein sequence ID" value="KAH9418001.1"/>
    <property type="molecule type" value="Genomic_DNA"/>
</dbReference>
<organism evidence="2 3">
    <name type="scientific">Dermatophagoides pteronyssinus</name>
    <name type="common">European house dust mite</name>
    <dbReference type="NCBI Taxonomy" id="6956"/>
    <lineage>
        <taxon>Eukaryota</taxon>
        <taxon>Metazoa</taxon>
        <taxon>Ecdysozoa</taxon>
        <taxon>Arthropoda</taxon>
        <taxon>Chelicerata</taxon>
        <taxon>Arachnida</taxon>
        <taxon>Acari</taxon>
        <taxon>Acariformes</taxon>
        <taxon>Sarcoptiformes</taxon>
        <taxon>Astigmata</taxon>
        <taxon>Psoroptidia</taxon>
        <taxon>Analgoidea</taxon>
        <taxon>Pyroglyphidae</taxon>
        <taxon>Dermatophagoidinae</taxon>
        <taxon>Dermatophagoides</taxon>
    </lineage>
</organism>
<evidence type="ECO:0000313" key="3">
    <source>
        <dbReference type="Proteomes" id="UP000887458"/>
    </source>
</evidence>
<reference evidence="2 3" key="2">
    <citation type="journal article" date="2022" name="Mol. Biol. Evol.">
        <title>Comparative Genomics Reveals Insights into the Divergent Evolution of Astigmatic Mites and Household Pest Adaptations.</title>
        <authorList>
            <person name="Xiong Q."/>
            <person name="Wan A.T."/>
            <person name="Liu X."/>
            <person name="Fung C.S."/>
            <person name="Xiao X."/>
            <person name="Malainual N."/>
            <person name="Hou J."/>
            <person name="Wang L."/>
            <person name="Wang M."/>
            <person name="Yang K.Y."/>
            <person name="Cui Y."/>
            <person name="Leung E.L."/>
            <person name="Nong W."/>
            <person name="Shin S.K."/>
            <person name="Au S.W."/>
            <person name="Jeong K.Y."/>
            <person name="Chew F.T."/>
            <person name="Hui J.H."/>
            <person name="Leung T.F."/>
            <person name="Tungtrongchitr A."/>
            <person name="Zhong N."/>
            <person name="Liu Z."/>
            <person name="Tsui S.K."/>
        </authorList>
    </citation>
    <scope>NUCLEOTIDE SEQUENCE [LARGE SCALE GENOMIC DNA]</scope>
    <source>
        <strain evidence="2">Derp</strain>
    </source>
</reference>
<accession>A0ABQ8J6M1</accession>
<comment type="caution">
    <text evidence="2">The sequence shown here is derived from an EMBL/GenBank/DDBJ whole genome shotgun (WGS) entry which is preliminary data.</text>
</comment>
<sequence>MEDDANNVKKFIKSSTNQTSLSLAEKEKGEQQRKKLHLTSLEGSEKKKKLLNMEQNHHNLKIQIAKLFSAKVNLSKLNQQQQQQQRNETTLMIKMAIRNHSFIHSQEEKDEEEKDH</sequence>
<evidence type="ECO:0000313" key="2">
    <source>
        <dbReference type="EMBL" id="KAH9418001.1"/>
    </source>
</evidence>
<reference evidence="2 3" key="1">
    <citation type="journal article" date="2018" name="J. Allergy Clin. Immunol.">
        <title>High-quality assembly of Dermatophagoides pteronyssinus genome and transcriptome reveals a wide range of novel allergens.</title>
        <authorList>
            <person name="Liu X.Y."/>
            <person name="Yang K.Y."/>
            <person name="Wang M.Q."/>
            <person name="Kwok J.S."/>
            <person name="Zeng X."/>
            <person name="Yang Z."/>
            <person name="Xiao X.J."/>
            <person name="Lau C.P."/>
            <person name="Li Y."/>
            <person name="Huang Z.M."/>
            <person name="Ba J.G."/>
            <person name="Yim A.K."/>
            <person name="Ouyang C.Y."/>
            <person name="Ngai S.M."/>
            <person name="Chan T.F."/>
            <person name="Leung E.L."/>
            <person name="Liu L."/>
            <person name="Liu Z.G."/>
            <person name="Tsui S.K."/>
        </authorList>
    </citation>
    <scope>NUCLEOTIDE SEQUENCE [LARGE SCALE GENOMIC DNA]</scope>
    <source>
        <strain evidence="2">Derp</strain>
    </source>
</reference>
<keyword evidence="3" id="KW-1185">Reference proteome</keyword>
<evidence type="ECO:0000256" key="1">
    <source>
        <dbReference type="SAM" id="MobiDB-lite"/>
    </source>
</evidence>
<protein>
    <submittedName>
        <fullName evidence="2">Uncharacterized protein</fullName>
    </submittedName>
</protein>
<gene>
    <name evidence="2" type="ORF">DERP_008256</name>
</gene>
<feature type="compositionally biased region" description="Polar residues" evidence="1">
    <location>
        <begin position="13"/>
        <end position="22"/>
    </location>
</feature>
<name>A0ABQ8J6M1_DERPT</name>
<feature type="compositionally biased region" description="Basic and acidic residues" evidence="1">
    <location>
        <begin position="24"/>
        <end position="33"/>
    </location>
</feature>
<dbReference type="Proteomes" id="UP000887458">
    <property type="component" value="Unassembled WGS sequence"/>
</dbReference>
<feature type="region of interest" description="Disordered" evidence="1">
    <location>
        <begin position="1"/>
        <end position="42"/>
    </location>
</feature>